<dbReference type="SUPFAM" id="SSF140490">
    <property type="entry name" value="Nqo1C-terminal domain-like"/>
    <property type="match status" value="1"/>
</dbReference>
<dbReference type="Pfam" id="PF10589">
    <property type="entry name" value="NADH_4Fe-4S"/>
    <property type="match status" value="1"/>
</dbReference>
<dbReference type="AlphaFoldDB" id="A0A0S8JAQ0"/>
<dbReference type="Pfam" id="PF14697">
    <property type="entry name" value="Fer4_21"/>
    <property type="match status" value="1"/>
</dbReference>
<reference evidence="7 8" key="1">
    <citation type="journal article" date="2015" name="Microbiome">
        <title>Genomic resolution of linkages in carbon, nitrogen, and sulfur cycling among widespread estuary sediment bacteria.</title>
        <authorList>
            <person name="Baker B.J."/>
            <person name="Lazar C.S."/>
            <person name="Teske A.P."/>
            <person name="Dick G.J."/>
        </authorList>
    </citation>
    <scope>NUCLEOTIDE SEQUENCE [LARGE SCALE GENOMIC DNA]</scope>
    <source>
        <strain evidence="7">SM1_40</strain>
    </source>
</reference>
<proteinExistence type="inferred from homology"/>
<sequence>MPYRAHLLVCAGTGCVSNRSFEVMSALEREIAERGLEDEIQIVPTGCNGFCERGPIVVYQPDGIFYQQVGVEDIPNLVEEHCLKGRPVEKLMYVPEEGELPIPKLTDIDFFKHQRLIVLRNRGLIDPEKIDECIAADGYTALAKALTEMTPEEIIEEVKASGLRGRGGAGFPTGLKWEICRRSPGDVKYLICNADEGDPGAFMDRSVVEADPHSVIEGMTIGAKAIGASEGFVYVRDEYPLALKRIQIAIRAAEEYGLLGDDIFGTGFSFHINVVRGGGAFVCGEETALIASIEGRPGRPRSRPPFPAQVGLWGRPTNINNVETWANVPVIISRGSSWFASLGTEKSKGTKIFSLVGKVVNTGLVEVPMGIPLKTIVYDIGGGIPGGKELKAVQTGGPSGGCIPKSLIDIPVDYERLTEAGSIMGSGGLIVLDEDTCMVDVAKYFLGFTMDESCGKCTPCRNGTRLMWDILDRITRGEGELEDIETLRELGEGIKVLSLCGLGQTAPNPVLSTLNYFMDEYKAHIEEKRCPALVCKDMIEYWIDPEKCVGCLLCLKACPTGAIIGESKEPHQIIQEKCEYCGVCYDSCPKKIDAIVKRDRTRVPAETVSV</sequence>
<name>A0A0S8JAQ0_UNCT6</name>
<dbReference type="InterPro" id="IPR011538">
    <property type="entry name" value="Nuo51_FMN-bd"/>
</dbReference>
<dbReference type="GO" id="GO:0046872">
    <property type="term" value="F:metal ion binding"/>
    <property type="evidence" value="ECO:0007669"/>
    <property type="project" value="UniProtKB-KW"/>
</dbReference>
<feature type="domain" description="4Fe-4S ferredoxin-type" evidence="6">
    <location>
        <begin position="539"/>
        <end position="568"/>
    </location>
</feature>
<gene>
    <name evidence="7" type="ORF">AMJ71_10635</name>
</gene>
<dbReference type="PATRIC" id="fig|1703773.3.peg.1115"/>
<dbReference type="PANTHER" id="PTHR43578">
    <property type="entry name" value="NADH-QUINONE OXIDOREDUCTASE SUBUNIT F"/>
    <property type="match status" value="1"/>
</dbReference>
<dbReference type="GO" id="GO:0010181">
    <property type="term" value="F:FMN binding"/>
    <property type="evidence" value="ECO:0007669"/>
    <property type="project" value="InterPro"/>
</dbReference>
<dbReference type="PROSITE" id="PS00645">
    <property type="entry name" value="COMPLEX1_51K_2"/>
    <property type="match status" value="1"/>
</dbReference>
<dbReference type="InterPro" id="IPR017900">
    <property type="entry name" value="4Fe4S_Fe_S_CS"/>
</dbReference>
<evidence type="ECO:0000313" key="7">
    <source>
        <dbReference type="EMBL" id="KPL05853.1"/>
    </source>
</evidence>
<dbReference type="GO" id="GO:0051539">
    <property type="term" value="F:4 iron, 4 sulfur cluster binding"/>
    <property type="evidence" value="ECO:0007669"/>
    <property type="project" value="UniProtKB-KW"/>
</dbReference>
<evidence type="ECO:0000256" key="4">
    <source>
        <dbReference type="ARBA" id="ARBA00023004"/>
    </source>
</evidence>
<evidence type="ECO:0000256" key="1">
    <source>
        <dbReference type="ARBA" id="ARBA00007523"/>
    </source>
</evidence>
<dbReference type="SUPFAM" id="SSF142019">
    <property type="entry name" value="Nqo1 FMN-binding domain-like"/>
    <property type="match status" value="1"/>
</dbReference>
<evidence type="ECO:0000313" key="8">
    <source>
        <dbReference type="Proteomes" id="UP000051035"/>
    </source>
</evidence>
<dbReference type="SMART" id="SM00928">
    <property type="entry name" value="NADH_4Fe-4S"/>
    <property type="match status" value="1"/>
</dbReference>
<dbReference type="Gene3D" id="3.40.50.11540">
    <property type="entry name" value="NADH-ubiquinone oxidoreductase 51kDa subunit"/>
    <property type="match status" value="1"/>
</dbReference>
<dbReference type="EMBL" id="LJVA01000172">
    <property type="protein sequence ID" value="KPL05853.1"/>
    <property type="molecule type" value="Genomic_DNA"/>
</dbReference>
<accession>A0A0S8JAQ0</accession>
<dbReference type="GO" id="GO:0008137">
    <property type="term" value="F:NADH dehydrogenase (ubiquinone) activity"/>
    <property type="evidence" value="ECO:0007669"/>
    <property type="project" value="InterPro"/>
</dbReference>
<dbReference type="Gene3D" id="3.40.30.10">
    <property type="entry name" value="Glutaredoxin"/>
    <property type="match status" value="1"/>
</dbReference>
<dbReference type="SUPFAM" id="SSF142984">
    <property type="entry name" value="Nqo1 middle domain-like"/>
    <property type="match status" value="1"/>
</dbReference>
<dbReference type="PROSITE" id="PS51257">
    <property type="entry name" value="PROKAR_LIPOPROTEIN"/>
    <property type="match status" value="1"/>
</dbReference>
<keyword evidence="2" id="KW-0004">4Fe-4S</keyword>
<dbReference type="Pfam" id="PF01512">
    <property type="entry name" value="Complex1_51K"/>
    <property type="match status" value="1"/>
</dbReference>
<dbReference type="PANTHER" id="PTHR43578:SF3">
    <property type="entry name" value="NADH-QUINONE OXIDOREDUCTASE SUBUNIT F"/>
    <property type="match status" value="1"/>
</dbReference>
<dbReference type="InterPro" id="IPR001949">
    <property type="entry name" value="NADH-UbQ_OxRdtase_51kDa_CS"/>
</dbReference>
<comment type="similarity">
    <text evidence="1">Belongs to the complex I 51 kDa subunit family.</text>
</comment>
<dbReference type="PROSITE" id="PS00198">
    <property type="entry name" value="4FE4S_FER_1"/>
    <property type="match status" value="2"/>
</dbReference>
<dbReference type="Gene3D" id="3.10.20.600">
    <property type="match status" value="1"/>
</dbReference>
<dbReference type="Gene3D" id="3.30.70.20">
    <property type="match status" value="1"/>
</dbReference>
<dbReference type="InterPro" id="IPR037225">
    <property type="entry name" value="Nuo51_FMN-bd_sf"/>
</dbReference>
<dbReference type="Proteomes" id="UP000051035">
    <property type="component" value="Unassembled WGS sequence"/>
</dbReference>
<evidence type="ECO:0000259" key="6">
    <source>
        <dbReference type="PROSITE" id="PS51379"/>
    </source>
</evidence>
<dbReference type="CDD" id="cd02980">
    <property type="entry name" value="TRX_Fd_family"/>
    <property type="match status" value="1"/>
</dbReference>
<keyword evidence="4" id="KW-0408">Iron</keyword>
<evidence type="ECO:0000256" key="2">
    <source>
        <dbReference type="ARBA" id="ARBA00022485"/>
    </source>
</evidence>
<dbReference type="NCBIfam" id="NF010120">
    <property type="entry name" value="PRK13596.1"/>
    <property type="match status" value="1"/>
</dbReference>
<dbReference type="InterPro" id="IPR036249">
    <property type="entry name" value="Thioredoxin-like_sf"/>
</dbReference>
<dbReference type="SUPFAM" id="SSF54862">
    <property type="entry name" value="4Fe-4S ferredoxins"/>
    <property type="match status" value="1"/>
</dbReference>
<keyword evidence="5" id="KW-0411">Iron-sulfur</keyword>
<dbReference type="InterPro" id="IPR017896">
    <property type="entry name" value="4Fe4S_Fe-S-bd"/>
</dbReference>
<evidence type="ECO:0000256" key="3">
    <source>
        <dbReference type="ARBA" id="ARBA00022723"/>
    </source>
</evidence>
<dbReference type="PROSITE" id="PS51379">
    <property type="entry name" value="4FE4S_FER_2"/>
    <property type="match status" value="2"/>
</dbReference>
<keyword evidence="3" id="KW-0479">Metal-binding</keyword>
<dbReference type="Gene3D" id="6.10.250.1450">
    <property type="match status" value="1"/>
</dbReference>
<comment type="caution">
    <text evidence="7">The sequence shown here is derived from an EMBL/GenBank/DDBJ whole genome shotgun (WGS) entry which is preliminary data.</text>
</comment>
<dbReference type="FunFam" id="3.40.50.11540:FF:000001">
    <property type="entry name" value="NADH dehydrogenase [ubiquinone] flavoprotein 1, mitochondrial"/>
    <property type="match status" value="1"/>
</dbReference>
<evidence type="ECO:0000256" key="5">
    <source>
        <dbReference type="ARBA" id="ARBA00023014"/>
    </source>
</evidence>
<protein>
    <submittedName>
        <fullName evidence="7">NADH dehydrogenase</fullName>
    </submittedName>
</protein>
<feature type="domain" description="4Fe-4S ferredoxin-type" evidence="6">
    <location>
        <begin position="569"/>
        <end position="600"/>
    </location>
</feature>
<dbReference type="InterPro" id="IPR019575">
    <property type="entry name" value="Nuop51_4Fe4S-bd"/>
</dbReference>
<dbReference type="SUPFAM" id="SSF52833">
    <property type="entry name" value="Thioredoxin-like"/>
    <property type="match status" value="1"/>
</dbReference>
<dbReference type="InterPro" id="IPR037207">
    <property type="entry name" value="Nuop51_4Fe4S-bd_sf"/>
</dbReference>
<dbReference type="Gene3D" id="1.20.1440.230">
    <property type="entry name" value="NADH-ubiquinone oxidoreductase 51kDa subunit, iron-sulphur binding domain"/>
    <property type="match status" value="1"/>
</dbReference>
<organism evidence="7 8">
    <name type="scientific">candidate division TA06 bacterium SM1_40</name>
    <dbReference type="NCBI Taxonomy" id="1703773"/>
    <lineage>
        <taxon>Bacteria</taxon>
        <taxon>Bacteria division TA06</taxon>
    </lineage>
</organism>
<dbReference type="FunFam" id="1.20.1440.230:FF:000001">
    <property type="entry name" value="Mitochondrial NADH dehydrogenase flavoprotein 1"/>
    <property type="match status" value="1"/>
</dbReference>